<comment type="caution">
    <text evidence="7">The sequence shown here is derived from an EMBL/GenBank/DDBJ whole genome shotgun (WGS) entry which is preliminary data.</text>
</comment>
<accession>A0AAV7EIF5</accession>
<protein>
    <recommendedName>
        <fullName evidence="6">HMA domain-containing protein</fullName>
    </recommendedName>
</protein>
<reference evidence="7 8" key="1">
    <citation type="submission" date="2021-07" db="EMBL/GenBank/DDBJ databases">
        <title>The Aristolochia fimbriata genome: insights into angiosperm evolution, floral development and chemical biosynthesis.</title>
        <authorList>
            <person name="Jiao Y."/>
        </authorList>
    </citation>
    <scope>NUCLEOTIDE SEQUENCE [LARGE SCALE GENOMIC DNA]</scope>
    <source>
        <strain evidence="7">IBCAS-2021</strain>
        <tissue evidence="7">Leaf</tissue>
    </source>
</reference>
<evidence type="ECO:0000256" key="2">
    <source>
        <dbReference type="ARBA" id="ARBA00022723"/>
    </source>
</evidence>
<dbReference type="AlphaFoldDB" id="A0AAV7EIF5"/>
<evidence type="ECO:0000256" key="4">
    <source>
        <dbReference type="ARBA" id="ARBA00024045"/>
    </source>
</evidence>
<name>A0AAV7EIF5_ARIFI</name>
<dbReference type="Gene3D" id="3.30.70.100">
    <property type="match status" value="1"/>
</dbReference>
<evidence type="ECO:0000259" key="6">
    <source>
        <dbReference type="PROSITE" id="PS50846"/>
    </source>
</evidence>
<feature type="compositionally biased region" description="Basic and acidic residues" evidence="5">
    <location>
        <begin position="90"/>
        <end position="109"/>
    </location>
</feature>
<dbReference type="PANTHER" id="PTHR45868">
    <property type="entry name" value="HEAVY METAL-ASSOCIATED ISOPRENYLATED PLANT PROTEIN 33-RELATED"/>
    <property type="match status" value="1"/>
</dbReference>
<proteinExistence type="inferred from homology"/>
<dbReference type="GO" id="GO:0046872">
    <property type="term" value="F:metal ion binding"/>
    <property type="evidence" value="ECO:0007669"/>
    <property type="project" value="UniProtKB-KW"/>
</dbReference>
<dbReference type="SUPFAM" id="SSF55008">
    <property type="entry name" value="HMA, heavy metal-associated domain"/>
    <property type="match status" value="1"/>
</dbReference>
<comment type="similarity">
    <text evidence="4">Belongs to the HIPP family.</text>
</comment>
<dbReference type="EMBL" id="JAINDJ010000005">
    <property type="protein sequence ID" value="KAG9447357.1"/>
    <property type="molecule type" value="Genomic_DNA"/>
</dbReference>
<gene>
    <name evidence="7" type="ORF">H6P81_013485</name>
</gene>
<feature type="region of interest" description="Disordered" evidence="5">
    <location>
        <begin position="70"/>
        <end position="163"/>
    </location>
</feature>
<dbReference type="InterPro" id="IPR006121">
    <property type="entry name" value="HMA_dom"/>
</dbReference>
<evidence type="ECO:0000256" key="5">
    <source>
        <dbReference type="SAM" id="MobiDB-lite"/>
    </source>
</evidence>
<keyword evidence="1" id="KW-0488">Methylation</keyword>
<sequence>MSKEPELKAIELKVSVHCCDGCKRKVKKALQTIEGVVRTEIHSSLPKVTVEVRKVDAQILIKKLGKIGKPAELWTNGNGAESAQKNSKPNTKEGDDHNEKKSSNNKEECPSGSTEKSNKNENSGKESHVEKEGKKDKKEVKDGGTSRTSSQQDQVDKTVVPSPAEDCVIRPGIVHYTGEAQCGTGTIPYPQHAVAPPPYLPNTYYMITPYSAPPLFYVQDPFYRDISSTTPRVPPPEPMLADYFDDEDSVGCSIM</sequence>
<evidence type="ECO:0000313" key="8">
    <source>
        <dbReference type="Proteomes" id="UP000825729"/>
    </source>
</evidence>
<feature type="domain" description="HMA" evidence="6">
    <location>
        <begin position="7"/>
        <end position="72"/>
    </location>
</feature>
<dbReference type="CDD" id="cd00371">
    <property type="entry name" value="HMA"/>
    <property type="match status" value="1"/>
</dbReference>
<evidence type="ECO:0000256" key="3">
    <source>
        <dbReference type="ARBA" id="ARBA00023289"/>
    </source>
</evidence>
<feature type="compositionally biased region" description="Polar residues" evidence="5">
    <location>
        <begin position="75"/>
        <end position="89"/>
    </location>
</feature>
<dbReference type="Proteomes" id="UP000825729">
    <property type="component" value="Unassembled WGS sequence"/>
</dbReference>
<keyword evidence="2" id="KW-0479">Metal-binding</keyword>
<keyword evidence="8" id="KW-1185">Reference proteome</keyword>
<dbReference type="InterPro" id="IPR036163">
    <property type="entry name" value="HMA_dom_sf"/>
</dbReference>
<dbReference type="PANTHER" id="PTHR45868:SF14">
    <property type="entry name" value="OS08G0205500 PROTEIN"/>
    <property type="match status" value="1"/>
</dbReference>
<keyword evidence="3" id="KW-0449">Lipoprotein</keyword>
<organism evidence="7 8">
    <name type="scientific">Aristolochia fimbriata</name>
    <name type="common">White veined hardy Dutchman's pipe vine</name>
    <dbReference type="NCBI Taxonomy" id="158543"/>
    <lineage>
        <taxon>Eukaryota</taxon>
        <taxon>Viridiplantae</taxon>
        <taxon>Streptophyta</taxon>
        <taxon>Embryophyta</taxon>
        <taxon>Tracheophyta</taxon>
        <taxon>Spermatophyta</taxon>
        <taxon>Magnoliopsida</taxon>
        <taxon>Magnoliidae</taxon>
        <taxon>Piperales</taxon>
        <taxon>Aristolochiaceae</taxon>
        <taxon>Aristolochia</taxon>
    </lineage>
</organism>
<feature type="compositionally biased region" description="Basic and acidic residues" evidence="5">
    <location>
        <begin position="116"/>
        <end position="144"/>
    </location>
</feature>
<evidence type="ECO:0000256" key="1">
    <source>
        <dbReference type="ARBA" id="ARBA00022481"/>
    </source>
</evidence>
<dbReference type="PROSITE" id="PS50846">
    <property type="entry name" value="HMA_2"/>
    <property type="match status" value="1"/>
</dbReference>
<keyword evidence="3" id="KW-0636">Prenylation</keyword>
<evidence type="ECO:0000313" key="7">
    <source>
        <dbReference type="EMBL" id="KAG9447357.1"/>
    </source>
</evidence>